<comment type="function">
    <text evidence="10">DNA-binding protein that plays a critical role in nucleoid compaction, genome replication and DNA replication and transcription. Binds to both ssDNA and dsDNA with a binding site covering about 15 nucleotides. Displays DNA-supercoiling activity only when associated with the viral DNA topoisomerase 2.</text>
</comment>
<name>A0A0A3XJ33_BRAJP</name>
<proteinExistence type="inferred from homology"/>
<gene>
    <name evidence="14" type="ORF">ABIF63_003874</name>
    <name evidence="12" type="ORF">BKD09_18440</name>
    <name evidence="15" type="ORF">BSZ19_48785</name>
    <name evidence="13" type="ORF">MA20_45150</name>
</gene>
<dbReference type="GO" id="GO:0006260">
    <property type="term" value="P:DNA replication"/>
    <property type="evidence" value="ECO:0007669"/>
    <property type="project" value="UniProtKB-KW"/>
</dbReference>
<dbReference type="OrthoDB" id="331625at2"/>
<dbReference type="Proteomes" id="UP001549291">
    <property type="component" value="Unassembled WGS sequence"/>
</dbReference>
<dbReference type="KEGG" id="bjp:RN69_17115"/>
<dbReference type="GeneID" id="64071451"/>
<evidence type="ECO:0000313" key="13">
    <source>
        <dbReference type="EMBL" id="KGT73279.1"/>
    </source>
</evidence>
<keyword evidence="5" id="KW-0235">DNA replication</keyword>
<accession>A0A0A3XJ33</accession>
<evidence type="ECO:0000313" key="17">
    <source>
        <dbReference type="Proteomes" id="UP000181962"/>
    </source>
</evidence>
<dbReference type="CDD" id="cd13834">
    <property type="entry name" value="HU_like"/>
    <property type="match status" value="1"/>
</dbReference>
<dbReference type="SUPFAM" id="SSF47729">
    <property type="entry name" value="IHF-like DNA-binding proteins"/>
    <property type="match status" value="1"/>
</dbReference>
<dbReference type="Gene3D" id="4.10.520.10">
    <property type="entry name" value="IHF-like DNA-binding proteins"/>
    <property type="match status" value="1"/>
</dbReference>
<evidence type="ECO:0000256" key="7">
    <source>
        <dbReference type="ARBA" id="ARBA00023125"/>
    </source>
</evidence>
<evidence type="ECO:0000313" key="18">
    <source>
        <dbReference type="Proteomes" id="UP000193335"/>
    </source>
</evidence>
<evidence type="ECO:0000256" key="10">
    <source>
        <dbReference type="ARBA" id="ARBA00046140"/>
    </source>
</evidence>
<dbReference type="STRING" id="375.BKD09_RS18440"/>
<keyword evidence="19" id="KW-1185">Reference proteome</keyword>
<dbReference type="EMBL" id="CP017637">
    <property type="protein sequence ID" value="APG10311.1"/>
    <property type="molecule type" value="Genomic_DNA"/>
</dbReference>
<dbReference type="RefSeq" id="WP_014493658.1">
    <property type="nucleotide sequence ID" value="NZ_BJNK01000036.1"/>
</dbReference>
<dbReference type="EMBL" id="NAFL01000287">
    <property type="protein sequence ID" value="OSJ21328.1"/>
    <property type="molecule type" value="Genomic_DNA"/>
</dbReference>
<dbReference type="Proteomes" id="UP000181962">
    <property type="component" value="Chromosome"/>
</dbReference>
<dbReference type="PANTHER" id="PTHR33175:SF13">
    <property type="entry name" value="HISTONE-LIKE PROTEIN"/>
    <property type="match status" value="1"/>
</dbReference>
<dbReference type="EMBL" id="JBEPTQ010000002">
    <property type="protein sequence ID" value="MET4719768.1"/>
    <property type="molecule type" value="Genomic_DNA"/>
</dbReference>
<comment type="similarity">
    <text evidence="2 11">Belongs to the bacterial histone-like protein family.</text>
</comment>
<reference evidence="13 16" key="1">
    <citation type="submission" date="2014-09" db="EMBL/GenBank/DDBJ databases">
        <title>Draft genome of Bradyrhizobium japonicum Is-34.</title>
        <authorList>
            <person name="Tsurumaru H."/>
            <person name="Yamakawa T."/>
            <person name="Hashimoto S."/>
            <person name="Okizaki K."/>
            <person name="Kanesaki Y."/>
            <person name="Yoshikawa H."/>
            <person name="Yajima S."/>
        </authorList>
    </citation>
    <scope>NUCLEOTIDE SEQUENCE [LARGE SCALE GENOMIC DNA]</scope>
    <source>
        <strain evidence="13 16">Is-34</strain>
    </source>
</reference>
<evidence type="ECO:0000313" key="19">
    <source>
        <dbReference type="Proteomes" id="UP001549291"/>
    </source>
</evidence>
<evidence type="ECO:0000256" key="11">
    <source>
        <dbReference type="RuleBase" id="RU003939"/>
    </source>
</evidence>
<evidence type="ECO:0000256" key="9">
    <source>
        <dbReference type="ARBA" id="ARBA00033227"/>
    </source>
</evidence>
<dbReference type="Proteomes" id="UP000193335">
    <property type="component" value="Unassembled WGS sequence"/>
</dbReference>
<evidence type="ECO:0000256" key="6">
    <source>
        <dbReference type="ARBA" id="ARBA00022921"/>
    </source>
</evidence>
<reference evidence="14 19" key="4">
    <citation type="submission" date="2024-06" db="EMBL/GenBank/DDBJ databases">
        <title>Genomic Encyclopedia of Type Strains, Phase V (KMG-V): Genome sequencing to study the core and pangenomes of soil and plant-associated prokaryotes.</title>
        <authorList>
            <person name="Whitman W."/>
        </authorList>
    </citation>
    <scope>NUCLEOTIDE SEQUENCE [LARGE SCALE GENOMIC DNA]</scope>
    <source>
        <strain evidence="14 19">USDA 160</strain>
    </source>
</reference>
<dbReference type="InterPro" id="IPR000119">
    <property type="entry name" value="Hist_DNA-bd"/>
</dbReference>
<dbReference type="PANTHER" id="PTHR33175">
    <property type="entry name" value="DNA-BINDING PROTEIN HU"/>
    <property type="match status" value="1"/>
</dbReference>
<dbReference type="Proteomes" id="UP000030377">
    <property type="component" value="Unassembled WGS sequence"/>
</dbReference>
<dbReference type="Pfam" id="PF00216">
    <property type="entry name" value="Bac_DNA_binding"/>
    <property type="match status" value="1"/>
</dbReference>
<sequence length="100" mass="10999">MPTQMSKSQLIEKIATATELSKRDVKSVMETLTDVGHKELKKNGLFLVPGFAKFVVIKKPATKARKGTNPFTGEEMMFKAKPARKIVRARPVKAAKDAVG</sequence>
<dbReference type="PATRIC" id="fig|375.37.peg.384"/>
<keyword evidence="7 13" id="KW-0238">DNA-binding</keyword>
<dbReference type="GO" id="GO:0005829">
    <property type="term" value="C:cytosol"/>
    <property type="evidence" value="ECO:0007669"/>
    <property type="project" value="TreeGrafter"/>
</dbReference>
<dbReference type="SMART" id="SM00411">
    <property type="entry name" value="BHL"/>
    <property type="match status" value="1"/>
</dbReference>
<evidence type="ECO:0000256" key="4">
    <source>
        <dbReference type="ARBA" id="ARBA00016145"/>
    </source>
</evidence>
<evidence type="ECO:0000313" key="14">
    <source>
        <dbReference type="EMBL" id="MET4719768.1"/>
    </source>
</evidence>
<reference evidence="15 18" key="3">
    <citation type="submission" date="2017-03" db="EMBL/GenBank/DDBJ databases">
        <title>Whole genome sequences of fourteen strains of Bradyrhizobium canariense and one strain of Bradyrhizobium japonicum isolated from Lupinus (Papilionoideae: Genisteae) species in Algeria.</title>
        <authorList>
            <person name="Crovadore J."/>
            <person name="Chekireb D."/>
            <person name="Brachmann A."/>
            <person name="Chablais R."/>
            <person name="Cochard B."/>
            <person name="Lefort F."/>
        </authorList>
    </citation>
    <scope>NUCLEOTIDE SEQUENCE [LARGE SCALE GENOMIC DNA]</scope>
    <source>
        <strain evidence="15 18">UBMA197</strain>
    </source>
</reference>
<comment type="subunit">
    <text evidence="3">Homodimer.</text>
</comment>
<dbReference type="eggNOG" id="COG0776">
    <property type="taxonomic scope" value="Bacteria"/>
</dbReference>
<dbReference type="InterPro" id="IPR010992">
    <property type="entry name" value="IHF-like_DNA-bd_dom_sf"/>
</dbReference>
<comment type="subcellular location">
    <subcellularLocation>
        <location evidence="1">Virion</location>
    </subcellularLocation>
</comment>
<dbReference type="GO" id="GO:0030527">
    <property type="term" value="F:structural constituent of chromatin"/>
    <property type="evidence" value="ECO:0007669"/>
    <property type="project" value="InterPro"/>
</dbReference>
<reference evidence="12 17" key="2">
    <citation type="submission" date="2016-11" db="EMBL/GenBank/DDBJ databases">
        <title>Complete Genome Sequence of Bradyrhizobium sp. strain J5, an isolated from soybean nodule in Hokkaido.</title>
        <authorList>
            <person name="Kanehara K."/>
        </authorList>
    </citation>
    <scope>NUCLEOTIDE SEQUENCE [LARGE SCALE GENOMIC DNA]</scope>
    <source>
        <strain evidence="12 17">J5</strain>
    </source>
</reference>
<organism evidence="13 16">
    <name type="scientific">Bradyrhizobium japonicum</name>
    <dbReference type="NCBI Taxonomy" id="375"/>
    <lineage>
        <taxon>Bacteria</taxon>
        <taxon>Pseudomonadati</taxon>
        <taxon>Pseudomonadota</taxon>
        <taxon>Alphaproteobacteria</taxon>
        <taxon>Hyphomicrobiales</taxon>
        <taxon>Nitrobacteraceae</taxon>
        <taxon>Bradyrhizobium</taxon>
    </lineage>
</organism>
<evidence type="ECO:0000256" key="2">
    <source>
        <dbReference type="ARBA" id="ARBA00010529"/>
    </source>
</evidence>
<dbReference type="AlphaFoldDB" id="A0A0A3XJ33"/>
<evidence type="ECO:0000256" key="8">
    <source>
        <dbReference type="ARBA" id="ARBA00033120"/>
    </source>
</evidence>
<evidence type="ECO:0000256" key="3">
    <source>
        <dbReference type="ARBA" id="ARBA00011738"/>
    </source>
</evidence>
<evidence type="ECO:0000256" key="1">
    <source>
        <dbReference type="ARBA" id="ARBA00004328"/>
    </source>
</evidence>
<dbReference type="EMBL" id="JRPN01000051">
    <property type="protein sequence ID" value="KGT73279.1"/>
    <property type="molecule type" value="Genomic_DNA"/>
</dbReference>
<keyword evidence="6" id="KW-0426">Late protein</keyword>
<evidence type="ECO:0000256" key="5">
    <source>
        <dbReference type="ARBA" id="ARBA00022705"/>
    </source>
</evidence>
<evidence type="ECO:0000313" key="12">
    <source>
        <dbReference type="EMBL" id="APG10311.1"/>
    </source>
</evidence>
<dbReference type="FunFam" id="4.10.520.10:FF:000009">
    <property type="entry name" value="Nucleoid DNA-binding protein"/>
    <property type="match status" value="1"/>
</dbReference>
<dbReference type="GO" id="GO:0003677">
    <property type="term" value="F:DNA binding"/>
    <property type="evidence" value="ECO:0007669"/>
    <property type="project" value="UniProtKB-KW"/>
</dbReference>
<protein>
    <recommendedName>
        <fullName evidence="4">Viral histone-like protein</fullName>
    </recommendedName>
    <alternativeName>
        <fullName evidence="9">DNA-binding protein pA104R</fullName>
    </alternativeName>
    <alternativeName>
        <fullName evidence="8">pA104R</fullName>
    </alternativeName>
</protein>
<evidence type="ECO:0000313" key="15">
    <source>
        <dbReference type="EMBL" id="OSJ21328.1"/>
    </source>
</evidence>
<evidence type="ECO:0000313" key="16">
    <source>
        <dbReference type="Proteomes" id="UP000030377"/>
    </source>
</evidence>